<dbReference type="InterPro" id="IPR013320">
    <property type="entry name" value="ConA-like_dom_sf"/>
</dbReference>
<proteinExistence type="predicted"/>
<evidence type="ECO:0008006" key="4">
    <source>
        <dbReference type="Google" id="ProtNLM"/>
    </source>
</evidence>
<dbReference type="Gene3D" id="2.60.120.200">
    <property type="match status" value="1"/>
</dbReference>
<keyword evidence="1" id="KW-0732">Signal</keyword>
<evidence type="ECO:0000256" key="1">
    <source>
        <dbReference type="SAM" id="SignalP"/>
    </source>
</evidence>
<dbReference type="OrthoDB" id="2306834at2"/>
<sequence>MKKNILVILFLALLLIVTKNNQQVVKATPQMDALQEAQTGLSEAPDNLGLDGDQFIVGDLSGYGSAKNSAILQNSSSHSTGTTYDPLRAIRMTNYINQQGSIWSNVDEGNFVDIQKKQTLSLWMYFGPAQHINKNDGFGDGMAFVLQNPSNGTTSFSHRGTTIGTGETLGVWGIDDNNKTSDPATIASTAIPNSWALEFDTNANNSETSGNDFDEGISGQHIAYADPASADTYARHHDLLNILNNTNYFSMNHQGIQNVTLHDGKWHHLTISWNPNTFKITYKFNDKNPDGSKGSNPITYTTDKIQATEFGGHSALSSNKLQWGFTATSGSAYEANLIAFESIPSSVEAEVSSDVSDLTQDKTITSDSTNKDVNAGDKLSVNYHLKYDSGSDKWLNNVATIKLPSNVTYTNGDNNQIVGYITYDDGSKEPLYTSEIDSSTNTLTHTIGKDLSSSSPNSATISINGTANDVTSDTKVASVRTQFESDNLITDADTPEFTIKKLKPISLKLNQSNMTVDNKQDANLTGTVSYDDASAVDNSQVTVHTNLNGKDLNSFKMSDSSNASSATSGQLNFTITTDELTQPINTLKVYVEDDDGNISSTSTVKITKKGSLSLSVSDYSFGSINQATPTGLISRKGTWNIVVSDGREEGTTDPWNLSAASTGLTNGDNAFKGGLIFKDSNGSEQTLSGESAVEIAKGYKTITGDEKTNIGQSWNSSEGIMLKTNGLNTSGNYSGTVNWTLSESI</sequence>
<gene>
    <name evidence="2" type="ORF">LA20249_09270</name>
</gene>
<dbReference type="RefSeq" id="WP_057738478.1">
    <property type="nucleotide sequence ID" value="NZ_AZDQ01000019.1"/>
</dbReference>
<organism evidence="2 3">
    <name type="scientific">Companilactobacillus alimentarius DSM 20249</name>
    <dbReference type="NCBI Taxonomy" id="1423720"/>
    <lineage>
        <taxon>Bacteria</taxon>
        <taxon>Bacillati</taxon>
        <taxon>Bacillota</taxon>
        <taxon>Bacilli</taxon>
        <taxon>Lactobacillales</taxon>
        <taxon>Lactobacillaceae</taxon>
        <taxon>Companilactobacillus</taxon>
    </lineage>
</organism>
<dbReference type="SUPFAM" id="SSF49899">
    <property type="entry name" value="Concanavalin A-like lectins/glucanases"/>
    <property type="match status" value="1"/>
</dbReference>
<protein>
    <recommendedName>
        <fullName evidence="4">WxL domain-containing protein</fullName>
    </recommendedName>
</protein>
<dbReference type="EMBL" id="CP018867">
    <property type="protein sequence ID" value="AUI72361.1"/>
    <property type="molecule type" value="Genomic_DNA"/>
</dbReference>
<dbReference type="STRING" id="1423720.FC67_GL000517"/>
<keyword evidence="3" id="KW-1185">Reference proteome</keyword>
<evidence type="ECO:0000313" key="3">
    <source>
        <dbReference type="Proteomes" id="UP000234653"/>
    </source>
</evidence>
<dbReference type="KEGG" id="lali:LA20249_09270"/>
<dbReference type="AlphaFoldDB" id="A0A2K9HIH8"/>
<accession>A0A2K9HIH8</accession>
<feature type="signal peptide" evidence="1">
    <location>
        <begin position="1"/>
        <end position="22"/>
    </location>
</feature>
<evidence type="ECO:0000313" key="2">
    <source>
        <dbReference type="EMBL" id="AUI72361.1"/>
    </source>
</evidence>
<feature type="chain" id="PRO_5039168954" description="WxL domain-containing protein" evidence="1">
    <location>
        <begin position="23"/>
        <end position="745"/>
    </location>
</feature>
<reference evidence="2 3" key="1">
    <citation type="submission" date="2016-12" db="EMBL/GenBank/DDBJ databases">
        <title>The whole genome sequencing and assembly of Lactobacillus alimentarius DSM 20249T strain.</title>
        <authorList>
            <person name="Lee Y.-J."/>
            <person name="Yi H."/>
            <person name="Bahn Y.-S."/>
            <person name="Kim J.F."/>
            <person name="Lee D.-W."/>
        </authorList>
    </citation>
    <scope>NUCLEOTIDE SEQUENCE [LARGE SCALE GENOMIC DNA]</scope>
    <source>
        <strain evidence="2 3">DSM 20249</strain>
    </source>
</reference>
<dbReference type="Proteomes" id="UP000234653">
    <property type="component" value="Chromosome"/>
</dbReference>
<name>A0A2K9HIH8_9LACO</name>